<evidence type="ECO:0000313" key="1">
    <source>
        <dbReference type="EMBL" id="NEV92615.1"/>
    </source>
</evidence>
<dbReference type="EMBL" id="JAAIKD010000001">
    <property type="protein sequence ID" value="NEV92615.1"/>
    <property type="molecule type" value="Genomic_DNA"/>
</dbReference>
<comment type="caution">
    <text evidence="1">The sequence shown here is derived from an EMBL/GenBank/DDBJ whole genome shotgun (WGS) entry which is preliminary data.</text>
</comment>
<gene>
    <name evidence="1" type="ORF">G3567_00445</name>
</gene>
<sequence>MVEIVNKVALSSLKTFNLEEYYPDGERKFIDIKDWLFEGIILKEKDFRETLKNHDWSQYQDAYVALHCSSDAIVPGWAYLLITSYLQGFSKKVAFGDLEFLNSLLYQEALQDVDFTEYQDKPVIIKGCSNKPVPENAYLLALQKLQPLAKSIMYGEACSAVPLYKRPKK</sequence>
<name>A0A6B3R1V7_9FLAO</name>
<evidence type="ECO:0000313" key="2">
    <source>
        <dbReference type="Proteomes" id="UP000478505"/>
    </source>
</evidence>
<dbReference type="Pfam" id="PF10652">
    <property type="entry name" value="DUF2480"/>
    <property type="match status" value="1"/>
</dbReference>
<proteinExistence type="predicted"/>
<reference evidence="1 2" key="1">
    <citation type="submission" date="2020-02" db="EMBL/GenBank/DDBJ databases">
        <title>Flavobacteriaceae Psychroflexus bacterium YR1-1, complete genome.</title>
        <authorList>
            <person name="Li Y."/>
            <person name="Wu S."/>
        </authorList>
    </citation>
    <scope>NUCLEOTIDE SEQUENCE [LARGE SCALE GENOMIC DNA]</scope>
    <source>
        <strain evidence="1 2">YR1-1</strain>
    </source>
</reference>
<organism evidence="1 2">
    <name type="scientific">Psychroflexus aurantiacus</name>
    <dbReference type="NCBI Taxonomy" id="2709310"/>
    <lineage>
        <taxon>Bacteria</taxon>
        <taxon>Pseudomonadati</taxon>
        <taxon>Bacteroidota</taxon>
        <taxon>Flavobacteriia</taxon>
        <taxon>Flavobacteriales</taxon>
        <taxon>Flavobacteriaceae</taxon>
        <taxon>Psychroflexus</taxon>
    </lineage>
</organism>
<dbReference type="AlphaFoldDB" id="A0A6B3R1V7"/>
<protein>
    <submittedName>
        <fullName evidence="1">DUF2480 family protein</fullName>
    </submittedName>
</protein>
<keyword evidence="2" id="KW-1185">Reference proteome</keyword>
<accession>A0A6B3R1V7</accession>
<dbReference type="InterPro" id="IPR018914">
    <property type="entry name" value="DUF2480"/>
</dbReference>
<dbReference type="RefSeq" id="WP_164003209.1">
    <property type="nucleotide sequence ID" value="NZ_JAAIKD010000001.1"/>
</dbReference>
<dbReference type="Proteomes" id="UP000478505">
    <property type="component" value="Unassembled WGS sequence"/>
</dbReference>